<protein>
    <recommendedName>
        <fullName evidence="2">Peptidase C14 caspase domain-containing protein</fullName>
    </recommendedName>
</protein>
<gene>
    <name evidence="3" type="ORF">A2519_17080</name>
</gene>
<feature type="chain" id="PRO_5009528340" description="Peptidase C14 caspase domain-containing protein" evidence="1">
    <location>
        <begin position="19"/>
        <end position="502"/>
    </location>
</feature>
<dbReference type="PANTHER" id="PTHR22576">
    <property type="entry name" value="MUCOSA ASSOCIATED LYMPHOID TISSUE LYMPHOMA TRANSLOCATION PROTEIN 1/PARACASPASE"/>
    <property type="match status" value="1"/>
</dbReference>
<accession>A0A1F7F2S8</accession>
<organism evidence="3 4">
    <name type="scientific">Candidatus Raymondbacteria bacterium RIFOXYD12_FULL_49_13</name>
    <dbReference type="NCBI Taxonomy" id="1817890"/>
    <lineage>
        <taxon>Bacteria</taxon>
        <taxon>Raymondiibacteriota</taxon>
    </lineage>
</organism>
<sequence length="502" mass="55624">MKTLLFLLLICSSLFATTDELLLVIGNNVGLSDEIPLRYADSDARRMYETLLELGSVDKDRGYLLLNKNKNTILYSFRDMAGRVKELKKQGSIVEILIYYSGHGGNDAFHIQGEELPMDTVRNFFSTMDADLKILIADACYSGALYTDKGGRVGNAHDIKWDNELRVKGSVILSSSSAGELSQESQDLKGSLFTHYFISGLRGAADFDNDRKVSLWEGFTYTQRNIARHSLKSGNTAQTPGFDFNITGTENITLTSLANGKAFAEVTISAEDTLITIALPAGQYLIQHAESRAIFLAQADLTWGGTKEINPAILKPYPIDILSGKGGAGLRYKPFSIAWSGWIIRDFLLHNGFFALNEVSCSFEGFNLGGSLKAGYGRDKISGTYMSVDRNFISVAGQMRYFQLRRSRWIWFHSASTRVVVVRQEAKRPDETAIRTAGYPAIPVQWGQTMGLGVGTGVQFNLPWSLFFTSGIEPTLLVSRDTAGEFLYEGRLPLQLEFGLKF</sequence>
<evidence type="ECO:0000313" key="3">
    <source>
        <dbReference type="EMBL" id="OGK00974.1"/>
    </source>
</evidence>
<evidence type="ECO:0000256" key="1">
    <source>
        <dbReference type="SAM" id="SignalP"/>
    </source>
</evidence>
<dbReference type="Pfam" id="PF00656">
    <property type="entry name" value="Peptidase_C14"/>
    <property type="match status" value="1"/>
</dbReference>
<comment type="caution">
    <text evidence="3">The sequence shown here is derived from an EMBL/GenBank/DDBJ whole genome shotgun (WGS) entry which is preliminary data.</text>
</comment>
<dbReference type="EMBL" id="MFYX01000136">
    <property type="protein sequence ID" value="OGK00974.1"/>
    <property type="molecule type" value="Genomic_DNA"/>
</dbReference>
<evidence type="ECO:0000259" key="2">
    <source>
        <dbReference type="Pfam" id="PF00656"/>
    </source>
</evidence>
<feature type="domain" description="Peptidase C14 caspase" evidence="2">
    <location>
        <begin position="22"/>
        <end position="245"/>
    </location>
</feature>
<proteinExistence type="predicted"/>
<dbReference type="Gene3D" id="3.40.50.1460">
    <property type="match status" value="1"/>
</dbReference>
<dbReference type="GO" id="GO:0006508">
    <property type="term" value="P:proteolysis"/>
    <property type="evidence" value="ECO:0007669"/>
    <property type="project" value="InterPro"/>
</dbReference>
<feature type="signal peptide" evidence="1">
    <location>
        <begin position="1"/>
        <end position="18"/>
    </location>
</feature>
<dbReference type="InterPro" id="IPR029030">
    <property type="entry name" value="Caspase-like_dom_sf"/>
</dbReference>
<name>A0A1F7F2S8_UNCRA</name>
<dbReference type="GO" id="GO:0004197">
    <property type="term" value="F:cysteine-type endopeptidase activity"/>
    <property type="evidence" value="ECO:0007669"/>
    <property type="project" value="InterPro"/>
</dbReference>
<dbReference type="Proteomes" id="UP000179243">
    <property type="component" value="Unassembled WGS sequence"/>
</dbReference>
<dbReference type="InterPro" id="IPR052039">
    <property type="entry name" value="Caspase-related_regulators"/>
</dbReference>
<dbReference type="SUPFAM" id="SSF52129">
    <property type="entry name" value="Caspase-like"/>
    <property type="match status" value="1"/>
</dbReference>
<dbReference type="PANTHER" id="PTHR22576:SF37">
    <property type="entry name" value="MUCOSA-ASSOCIATED LYMPHOID TISSUE LYMPHOMA TRANSLOCATION PROTEIN 1"/>
    <property type="match status" value="1"/>
</dbReference>
<dbReference type="AlphaFoldDB" id="A0A1F7F2S8"/>
<reference evidence="3 4" key="1">
    <citation type="journal article" date="2016" name="Nat. Commun.">
        <title>Thousands of microbial genomes shed light on interconnected biogeochemical processes in an aquifer system.</title>
        <authorList>
            <person name="Anantharaman K."/>
            <person name="Brown C.T."/>
            <person name="Hug L.A."/>
            <person name="Sharon I."/>
            <person name="Castelle C.J."/>
            <person name="Probst A.J."/>
            <person name="Thomas B.C."/>
            <person name="Singh A."/>
            <person name="Wilkins M.J."/>
            <person name="Karaoz U."/>
            <person name="Brodie E.L."/>
            <person name="Williams K.H."/>
            <person name="Hubbard S.S."/>
            <person name="Banfield J.F."/>
        </authorList>
    </citation>
    <scope>NUCLEOTIDE SEQUENCE [LARGE SCALE GENOMIC DNA]</scope>
</reference>
<keyword evidence="1" id="KW-0732">Signal</keyword>
<evidence type="ECO:0000313" key="4">
    <source>
        <dbReference type="Proteomes" id="UP000179243"/>
    </source>
</evidence>
<dbReference type="InterPro" id="IPR011600">
    <property type="entry name" value="Pept_C14_caspase"/>
</dbReference>